<sequence length="170" mass="20078">MVDLKRELATLQEMLPSQENLRKENDLHCSLIEKLIREELHWCQKSRVRWLTKDDNCTKFFFISTLTRRWRNSIDYIKDNSGTWLNSWQSISYTLLQKLQSIYCPFSANLYPYSSDTTLSDIILPIISEEENLTLCTIPEFDEIKDTLFGMGSIKAPRPDGIPILFYKHY</sequence>
<dbReference type="OrthoDB" id="1922870at2759"/>
<comment type="caution">
    <text evidence="1">The sequence shown here is derived from an EMBL/GenBank/DDBJ whole genome shotgun (WGS) entry which is preliminary data.</text>
</comment>
<protein>
    <submittedName>
        <fullName evidence="1">Uncharacterized protein</fullName>
    </submittedName>
</protein>
<evidence type="ECO:0000313" key="2">
    <source>
        <dbReference type="Proteomes" id="UP000237105"/>
    </source>
</evidence>
<dbReference type="Proteomes" id="UP000237105">
    <property type="component" value="Unassembled WGS sequence"/>
</dbReference>
<dbReference type="AlphaFoldDB" id="A0A2P5DNS4"/>
<accession>A0A2P5DNS4</accession>
<evidence type="ECO:0000313" key="1">
    <source>
        <dbReference type="EMBL" id="PON74934.1"/>
    </source>
</evidence>
<keyword evidence="2" id="KW-1185">Reference proteome</keyword>
<organism evidence="1 2">
    <name type="scientific">Parasponia andersonii</name>
    <name type="common">Sponia andersonii</name>
    <dbReference type="NCBI Taxonomy" id="3476"/>
    <lineage>
        <taxon>Eukaryota</taxon>
        <taxon>Viridiplantae</taxon>
        <taxon>Streptophyta</taxon>
        <taxon>Embryophyta</taxon>
        <taxon>Tracheophyta</taxon>
        <taxon>Spermatophyta</taxon>
        <taxon>Magnoliopsida</taxon>
        <taxon>eudicotyledons</taxon>
        <taxon>Gunneridae</taxon>
        <taxon>Pentapetalae</taxon>
        <taxon>rosids</taxon>
        <taxon>fabids</taxon>
        <taxon>Rosales</taxon>
        <taxon>Cannabaceae</taxon>
        <taxon>Parasponia</taxon>
    </lineage>
</organism>
<gene>
    <name evidence="1" type="ORF">PanWU01x14_046510</name>
</gene>
<reference evidence="2" key="1">
    <citation type="submission" date="2016-06" db="EMBL/GenBank/DDBJ databases">
        <title>Parallel loss of symbiosis genes in relatives of nitrogen-fixing non-legume Parasponia.</title>
        <authorList>
            <person name="Van Velzen R."/>
            <person name="Holmer R."/>
            <person name="Bu F."/>
            <person name="Rutten L."/>
            <person name="Van Zeijl A."/>
            <person name="Liu W."/>
            <person name="Santuari L."/>
            <person name="Cao Q."/>
            <person name="Sharma T."/>
            <person name="Shen D."/>
            <person name="Roswanjaya Y."/>
            <person name="Wardhani T."/>
            <person name="Kalhor M.S."/>
            <person name="Jansen J."/>
            <person name="Van den Hoogen J."/>
            <person name="Gungor B."/>
            <person name="Hartog M."/>
            <person name="Hontelez J."/>
            <person name="Verver J."/>
            <person name="Yang W.-C."/>
            <person name="Schijlen E."/>
            <person name="Repin R."/>
            <person name="Schilthuizen M."/>
            <person name="Schranz E."/>
            <person name="Heidstra R."/>
            <person name="Miyata K."/>
            <person name="Fedorova E."/>
            <person name="Kohlen W."/>
            <person name="Bisseling T."/>
            <person name="Smit S."/>
            <person name="Geurts R."/>
        </authorList>
    </citation>
    <scope>NUCLEOTIDE SEQUENCE [LARGE SCALE GENOMIC DNA]</scope>
    <source>
        <strain evidence="2">cv. WU1-14</strain>
    </source>
</reference>
<dbReference type="EMBL" id="JXTB01000026">
    <property type="protein sequence ID" value="PON74934.1"/>
    <property type="molecule type" value="Genomic_DNA"/>
</dbReference>
<name>A0A2P5DNS4_PARAD</name>
<proteinExistence type="predicted"/>